<proteinExistence type="predicted"/>
<protein>
    <recommendedName>
        <fullName evidence="3">Endonuclease/exonuclease/phosphatase domain-containing protein</fullName>
    </recommendedName>
</protein>
<comment type="caution">
    <text evidence="1">The sequence shown here is derived from an EMBL/GenBank/DDBJ whole genome shotgun (WGS) entry which is preliminary data.</text>
</comment>
<evidence type="ECO:0008006" key="3">
    <source>
        <dbReference type="Google" id="ProtNLM"/>
    </source>
</evidence>
<evidence type="ECO:0000313" key="1">
    <source>
        <dbReference type="EMBL" id="PNF40098.1"/>
    </source>
</evidence>
<organism evidence="1 2">
    <name type="scientific">Cryptotermes secundus</name>
    <dbReference type="NCBI Taxonomy" id="105785"/>
    <lineage>
        <taxon>Eukaryota</taxon>
        <taxon>Metazoa</taxon>
        <taxon>Ecdysozoa</taxon>
        <taxon>Arthropoda</taxon>
        <taxon>Hexapoda</taxon>
        <taxon>Insecta</taxon>
        <taxon>Pterygota</taxon>
        <taxon>Neoptera</taxon>
        <taxon>Polyneoptera</taxon>
        <taxon>Dictyoptera</taxon>
        <taxon>Blattodea</taxon>
        <taxon>Blattoidea</taxon>
        <taxon>Termitoidae</taxon>
        <taxon>Kalotermitidae</taxon>
        <taxon>Cryptotermitinae</taxon>
        <taxon>Cryptotermes</taxon>
    </lineage>
</organism>
<keyword evidence="2" id="KW-1185">Reference proteome</keyword>
<name>A0A2J7RGZ1_9NEOP</name>
<dbReference type="EMBL" id="NEVH01003750">
    <property type="protein sequence ID" value="PNF40098.1"/>
    <property type="molecule type" value="Genomic_DNA"/>
</dbReference>
<reference evidence="1 2" key="1">
    <citation type="submission" date="2017-12" db="EMBL/GenBank/DDBJ databases">
        <title>Hemimetabolous genomes reveal molecular basis of termite eusociality.</title>
        <authorList>
            <person name="Harrison M.C."/>
            <person name="Jongepier E."/>
            <person name="Robertson H.M."/>
            <person name="Arning N."/>
            <person name="Bitard-Feildel T."/>
            <person name="Chao H."/>
            <person name="Childers C.P."/>
            <person name="Dinh H."/>
            <person name="Doddapaneni H."/>
            <person name="Dugan S."/>
            <person name="Gowin J."/>
            <person name="Greiner C."/>
            <person name="Han Y."/>
            <person name="Hu H."/>
            <person name="Hughes D.S.T."/>
            <person name="Huylmans A.-K."/>
            <person name="Kemena C."/>
            <person name="Kremer L.P.M."/>
            <person name="Lee S.L."/>
            <person name="Lopez-Ezquerra A."/>
            <person name="Mallet L."/>
            <person name="Monroy-Kuhn J.M."/>
            <person name="Moser A."/>
            <person name="Murali S.C."/>
            <person name="Muzny D.M."/>
            <person name="Otani S."/>
            <person name="Piulachs M.-D."/>
            <person name="Poelchau M."/>
            <person name="Qu J."/>
            <person name="Schaub F."/>
            <person name="Wada-Katsumata A."/>
            <person name="Worley K.C."/>
            <person name="Xie Q."/>
            <person name="Ylla G."/>
            <person name="Poulsen M."/>
            <person name="Gibbs R.A."/>
            <person name="Schal C."/>
            <person name="Richards S."/>
            <person name="Belles X."/>
            <person name="Korb J."/>
            <person name="Bornberg-Bauer E."/>
        </authorList>
    </citation>
    <scope>NUCLEOTIDE SEQUENCE [LARGE SCALE GENOMIC DNA]</scope>
    <source>
        <tissue evidence="1">Whole body</tissue>
    </source>
</reference>
<gene>
    <name evidence="1" type="ORF">B7P43_G10711</name>
</gene>
<evidence type="ECO:0000313" key="2">
    <source>
        <dbReference type="Proteomes" id="UP000235965"/>
    </source>
</evidence>
<dbReference type="Proteomes" id="UP000235965">
    <property type="component" value="Unassembled WGS sequence"/>
</dbReference>
<sequence>MDLCDMSDFEISAPQCPTHYSPAGNGDVLDIVVHKNIRMSDVIVSDVLDSDHLPIVFHILDHGKIRNLSDPIEKFTDWERFQSLASEKVTLSDINNDLPGLGCPLKHKQRLRKLWHKTRDPACKTALNWVTKSIRRMTRKKALDISTFEKANAIADCLGNQFTPHNLCDDNHGRREETRVQALL</sequence>
<accession>A0A2J7RGZ1</accession>
<dbReference type="AlphaFoldDB" id="A0A2J7RGZ1"/>
<dbReference type="InParanoid" id="A0A2J7RGZ1"/>